<proteinExistence type="predicted"/>
<evidence type="ECO:0000313" key="4">
    <source>
        <dbReference type="Proteomes" id="UP000254253"/>
    </source>
</evidence>
<feature type="domain" description="YheO-like" evidence="1">
    <location>
        <begin position="7"/>
        <end position="112"/>
    </location>
</feature>
<dbReference type="PANTHER" id="PTHR35568:SF1">
    <property type="entry name" value="TRANSCRIPTIONAL REGULATOR DAUR"/>
    <property type="match status" value="1"/>
</dbReference>
<sequence length="210" mass="24010">MNQILIPYISMAEMLVETFGKSCEVVLHDLNRPEHSVVYVAGDVTHRKPGQNFDHLVKEVMLSDKLNNNYVANYYFEVEGKLIRSSTQLIFDPNQQLVGALCINIDTTPITEQIAYLNTLLPNLNQIKQTENTLEIEELPLSAMVENLMDKILNGQSVQTMNRDEKIEKIRFMEQKGLFLMKGSIEKAAEKLGVNKVTIYSYLDEVRGKR</sequence>
<feature type="domain" description="Transcriptional regulator DauR-like HTH" evidence="2">
    <location>
        <begin position="145"/>
        <end position="204"/>
    </location>
</feature>
<dbReference type="AlphaFoldDB" id="A0A380TX44"/>
<dbReference type="InterPro" id="IPR013559">
    <property type="entry name" value="YheO"/>
</dbReference>
<organism evidence="3 4">
    <name type="scientific">Actinobacillus lignieresii</name>
    <dbReference type="NCBI Taxonomy" id="720"/>
    <lineage>
        <taxon>Bacteria</taxon>
        <taxon>Pseudomonadati</taxon>
        <taxon>Pseudomonadota</taxon>
        <taxon>Gammaproteobacteria</taxon>
        <taxon>Pasteurellales</taxon>
        <taxon>Pasteurellaceae</taxon>
        <taxon>Actinobacillus</taxon>
    </lineage>
</organism>
<dbReference type="InterPro" id="IPR039445">
    <property type="entry name" value="DauR-like_HTH"/>
</dbReference>
<gene>
    <name evidence="3" type="ORF">NCTC4191_01102</name>
</gene>
<dbReference type="RefSeq" id="WP_115587152.1">
    <property type="nucleotide sequence ID" value="NZ_UFRM01000001.1"/>
</dbReference>
<evidence type="ECO:0000259" key="1">
    <source>
        <dbReference type="Pfam" id="PF08348"/>
    </source>
</evidence>
<dbReference type="EMBL" id="UFRN01000002">
    <property type="protein sequence ID" value="SUT93210.1"/>
    <property type="molecule type" value="Genomic_DNA"/>
</dbReference>
<reference evidence="3 4" key="1">
    <citation type="submission" date="2018-06" db="EMBL/GenBank/DDBJ databases">
        <authorList>
            <consortium name="Pathogen Informatics"/>
            <person name="Doyle S."/>
        </authorList>
    </citation>
    <scope>NUCLEOTIDE SEQUENCE [LARGE SCALE GENOMIC DNA]</scope>
    <source>
        <strain evidence="3 4">NCTC4191</strain>
    </source>
</reference>
<keyword evidence="4" id="KW-1185">Reference proteome</keyword>
<dbReference type="PANTHER" id="PTHR35568">
    <property type="entry name" value="TRANSCRIPTIONAL REGULATOR DAUR"/>
    <property type="match status" value="1"/>
</dbReference>
<name>A0A380TX44_ACTLI</name>
<evidence type="ECO:0000259" key="2">
    <source>
        <dbReference type="Pfam" id="PF13309"/>
    </source>
</evidence>
<dbReference type="Proteomes" id="UP000254253">
    <property type="component" value="Unassembled WGS sequence"/>
</dbReference>
<protein>
    <submittedName>
        <fullName evidence="3">Two-component response regulator involved in C4-dicarboxylate transport</fullName>
    </submittedName>
</protein>
<dbReference type="InterPro" id="IPR039446">
    <property type="entry name" value="DauR-like"/>
</dbReference>
<accession>A0A380TX44</accession>
<evidence type="ECO:0000313" key="3">
    <source>
        <dbReference type="EMBL" id="SUT93210.1"/>
    </source>
</evidence>
<dbReference type="Pfam" id="PF08348">
    <property type="entry name" value="PAS_6"/>
    <property type="match status" value="1"/>
</dbReference>
<dbReference type="Pfam" id="PF13309">
    <property type="entry name" value="HTH_22"/>
    <property type="match status" value="1"/>
</dbReference>